<dbReference type="InterPro" id="IPR001242">
    <property type="entry name" value="Condensation_dom"/>
</dbReference>
<protein>
    <submittedName>
        <fullName evidence="2">Condensation domain-containing protein</fullName>
    </submittedName>
</protein>
<dbReference type="PANTHER" id="PTHR45527">
    <property type="entry name" value="NONRIBOSOMAL PEPTIDE SYNTHETASE"/>
    <property type="match status" value="1"/>
</dbReference>
<dbReference type="RefSeq" id="WP_088993414.1">
    <property type="nucleotide sequence ID" value="NZ_LT607750.1"/>
</dbReference>
<proteinExistence type="predicted"/>
<feature type="domain" description="Condensation" evidence="1">
    <location>
        <begin position="5"/>
        <end position="429"/>
    </location>
</feature>
<dbReference type="AlphaFoldDB" id="A0A1C5HLM4"/>
<accession>A0A1C5HLM4</accession>
<dbReference type="GO" id="GO:0044550">
    <property type="term" value="P:secondary metabolite biosynthetic process"/>
    <property type="evidence" value="ECO:0007669"/>
    <property type="project" value="TreeGrafter"/>
</dbReference>
<reference evidence="2 3" key="1">
    <citation type="submission" date="2016-06" db="EMBL/GenBank/DDBJ databases">
        <authorList>
            <person name="Kjaerup R.B."/>
            <person name="Dalgaard T.S."/>
            <person name="Juul-Madsen H.R."/>
        </authorList>
    </citation>
    <scope>NUCLEOTIDE SEQUENCE [LARGE SCALE GENOMIC DNA]</scope>
    <source>
        <strain evidence="2 3">DSM 43904</strain>
    </source>
</reference>
<dbReference type="GO" id="GO:0031177">
    <property type="term" value="F:phosphopantetheine binding"/>
    <property type="evidence" value="ECO:0007669"/>
    <property type="project" value="TreeGrafter"/>
</dbReference>
<dbReference type="Gene3D" id="3.30.559.30">
    <property type="entry name" value="Nonribosomal peptide synthetase, condensation domain"/>
    <property type="match status" value="1"/>
</dbReference>
<dbReference type="GO" id="GO:0008610">
    <property type="term" value="P:lipid biosynthetic process"/>
    <property type="evidence" value="ECO:0007669"/>
    <property type="project" value="UniProtKB-ARBA"/>
</dbReference>
<gene>
    <name evidence="2" type="ORF">GA0070609_1846</name>
</gene>
<dbReference type="EMBL" id="LT607750">
    <property type="protein sequence ID" value="SCG46889.1"/>
    <property type="molecule type" value="Genomic_DNA"/>
</dbReference>
<dbReference type="Proteomes" id="UP000198217">
    <property type="component" value="Chromosome I"/>
</dbReference>
<evidence type="ECO:0000313" key="2">
    <source>
        <dbReference type="EMBL" id="SCG46889.1"/>
    </source>
</evidence>
<dbReference type="Gene3D" id="3.30.559.10">
    <property type="entry name" value="Chloramphenicol acetyltransferase-like domain"/>
    <property type="match status" value="1"/>
</dbReference>
<name>A0A1C5HLM4_9ACTN</name>
<evidence type="ECO:0000259" key="1">
    <source>
        <dbReference type="Pfam" id="PF00668"/>
    </source>
</evidence>
<dbReference type="GO" id="GO:0003824">
    <property type="term" value="F:catalytic activity"/>
    <property type="evidence" value="ECO:0007669"/>
    <property type="project" value="InterPro"/>
</dbReference>
<dbReference type="PANTHER" id="PTHR45527:SF1">
    <property type="entry name" value="FATTY ACID SYNTHASE"/>
    <property type="match status" value="1"/>
</dbReference>
<dbReference type="Pfam" id="PF00668">
    <property type="entry name" value="Condensation"/>
    <property type="match status" value="1"/>
</dbReference>
<dbReference type="GO" id="GO:0005737">
    <property type="term" value="C:cytoplasm"/>
    <property type="evidence" value="ECO:0007669"/>
    <property type="project" value="TreeGrafter"/>
</dbReference>
<evidence type="ECO:0000313" key="3">
    <source>
        <dbReference type="Proteomes" id="UP000198217"/>
    </source>
</evidence>
<organism evidence="2 3">
    <name type="scientific">Micromonospora echinaurantiaca</name>
    <dbReference type="NCBI Taxonomy" id="47857"/>
    <lineage>
        <taxon>Bacteria</taxon>
        <taxon>Bacillati</taxon>
        <taxon>Actinomycetota</taxon>
        <taxon>Actinomycetes</taxon>
        <taxon>Micromonosporales</taxon>
        <taxon>Micromonosporaceae</taxon>
        <taxon>Micromonospora</taxon>
    </lineage>
</organism>
<dbReference type="GO" id="GO:0043041">
    <property type="term" value="P:amino acid activation for nonribosomal peptide biosynthetic process"/>
    <property type="evidence" value="ECO:0007669"/>
    <property type="project" value="TreeGrafter"/>
</dbReference>
<dbReference type="SUPFAM" id="SSF52777">
    <property type="entry name" value="CoA-dependent acyltransferases"/>
    <property type="match status" value="2"/>
</dbReference>
<dbReference type="InterPro" id="IPR023213">
    <property type="entry name" value="CAT-like_dom_sf"/>
</dbReference>
<sequence length="446" mass="49209">MTVTDEAPASIGQRLVWFLEHYRSESSSVSCPALFRIRGDLDTGRVRAAAELLTARHGSLRTTLVRRGRELVQRVHDRLPAPVRTVALPAGAEAELTRQLRAELTAPIPVDTTPVRFTLWRLGDRDAVWCVNMHHLISDAWSCGVVVDDVVRLLGAAPGTDPALRPVDWQYLDFCRWERAAADGGELRRQQEWWQARLAGIRLPVLPGRADVVDLARPEPALAVAELPGPVGDGLRELARAERTTLFSVFLALYYLLLHSRTGQGDLTVASFFANRTRRELQHTVGFLATMLALRTTVAPAGSFRDLLAETRRTVLDAVVHQAVPAQMLSLPSLVHSPGRLNDVVFQMLPDRSPEAWEAATLPSGLEVGTFRPPQALSRFGLNLTVIPRGDRIEARLSYARNQFAPEWVERFLADFAATARAVLADPGRSLPALLGQLRPAERAAS</sequence>
<keyword evidence="3" id="KW-1185">Reference proteome</keyword>